<evidence type="ECO:0000256" key="5">
    <source>
        <dbReference type="ARBA" id="ARBA00023136"/>
    </source>
</evidence>
<feature type="transmembrane region" description="Helical" evidence="6">
    <location>
        <begin position="6"/>
        <end position="23"/>
    </location>
</feature>
<feature type="transmembrane region" description="Helical" evidence="6">
    <location>
        <begin position="30"/>
        <end position="48"/>
    </location>
</feature>
<reference evidence="8 9" key="1">
    <citation type="submission" date="2019-10" db="EMBL/GenBank/DDBJ databases">
        <title>Corynebacterium sp novel species isolated from the respiratory tract of Marmot.</title>
        <authorList>
            <person name="Zhang G."/>
        </authorList>
    </citation>
    <scope>NUCLEOTIDE SEQUENCE [LARGE SCALE GENOMIC DNA]</scope>
    <source>
        <strain evidence="8 9">336</strain>
    </source>
</reference>
<dbReference type="InterPro" id="IPR003474">
    <property type="entry name" value="Glcn_transporter"/>
</dbReference>
<feature type="transmembrane region" description="Helical" evidence="6">
    <location>
        <begin position="253"/>
        <end position="271"/>
    </location>
</feature>
<accession>A0ABQ6VJQ7</accession>
<dbReference type="PANTHER" id="PTHR30354">
    <property type="entry name" value="GNT FAMILY GLUCONATE TRANSPORTER"/>
    <property type="match status" value="1"/>
</dbReference>
<feature type="transmembrane region" description="Helical" evidence="6">
    <location>
        <begin position="54"/>
        <end position="79"/>
    </location>
</feature>
<dbReference type="Proteomes" id="UP000436181">
    <property type="component" value="Unassembled WGS sequence"/>
</dbReference>
<feature type="transmembrane region" description="Helical" evidence="6">
    <location>
        <begin position="179"/>
        <end position="203"/>
    </location>
</feature>
<dbReference type="InterPro" id="IPR004680">
    <property type="entry name" value="Cit_transptr-like_dom"/>
</dbReference>
<evidence type="ECO:0000256" key="3">
    <source>
        <dbReference type="ARBA" id="ARBA00022692"/>
    </source>
</evidence>
<keyword evidence="2" id="KW-0813">Transport</keyword>
<protein>
    <submittedName>
        <fullName evidence="8">Citrate transporter</fullName>
    </submittedName>
</protein>
<keyword evidence="5 6" id="KW-0472">Membrane</keyword>
<evidence type="ECO:0000259" key="7">
    <source>
        <dbReference type="Pfam" id="PF03600"/>
    </source>
</evidence>
<sequence length="454" mass="47749">MNTPLGLTVMGLVIILSTVTLLIRGKVNPIVPMTLVPIAGALICGFGPEDIADFFSSGLGSVINVVVMFIFAIIFFGILQDVGLFVPVIRALITATRGKVLLVTLGTAAIGIVAHLDGSGSTTFLLTIPALLPLYQALGMSRYVLLTIVALAASVMNMVPWGGPLGRAGAVVAQEPNQIWLHILPMQALAVVMVFLVAAWLGWTEQRRLAGLRATGQFHGPAIVDVRTVAADFAASHEKDVQDKGYSYRSARWVTITNVLLVLVTLVVLLADILPPAPAFLIATTIAMIVNFPTADEQSNALRRHAPNALAMAGVILAAAMFLGVLNESGMLEEIALALVRVLPESVGPYLHVIVGLLGVPLDMLTSTDAYYFSVLPIVQESVGTFGVSGMGAAAALIIGNVIGTFVSPFSPALWLALGLAQGQMGKYLKVAFPLAWAFSAVLVLISFGVGILH</sequence>
<gene>
    <name evidence="8" type="ORF">F8377_00615</name>
</gene>
<evidence type="ECO:0000313" key="8">
    <source>
        <dbReference type="EMBL" id="KAB3522721.1"/>
    </source>
</evidence>
<name>A0ABQ6VJQ7_9CORY</name>
<feature type="transmembrane region" description="Helical" evidence="6">
    <location>
        <begin position="306"/>
        <end position="327"/>
    </location>
</feature>
<keyword evidence="9" id="KW-1185">Reference proteome</keyword>
<evidence type="ECO:0000256" key="2">
    <source>
        <dbReference type="ARBA" id="ARBA00022448"/>
    </source>
</evidence>
<dbReference type="PANTHER" id="PTHR30354:SF26">
    <property type="entry name" value="TRANSPORTER, PUTATIVE-RELATED"/>
    <property type="match status" value="1"/>
</dbReference>
<proteinExistence type="predicted"/>
<comment type="caution">
    <text evidence="8">The sequence shown here is derived from an EMBL/GenBank/DDBJ whole genome shotgun (WGS) entry which is preliminary data.</text>
</comment>
<dbReference type="RefSeq" id="WP_151843633.1">
    <property type="nucleotide sequence ID" value="NZ_WBZJ01000001.1"/>
</dbReference>
<evidence type="ECO:0000256" key="1">
    <source>
        <dbReference type="ARBA" id="ARBA00004141"/>
    </source>
</evidence>
<dbReference type="Pfam" id="PF03600">
    <property type="entry name" value="CitMHS"/>
    <property type="match status" value="1"/>
</dbReference>
<dbReference type="NCBIfam" id="TIGR00784">
    <property type="entry name" value="citMHS"/>
    <property type="match status" value="1"/>
</dbReference>
<feature type="transmembrane region" description="Helical" evidence="6">
    <location>
        <begin position="431"/>
        <end position="453"/>
    </location>
</feature>
<evidence type="ECO:0000256" key="4">
    <source>
        <dbReference type="ARBA" id="ARBA00022989"/>
    </source>
</evidence>
<keyword evidence="4 6" id="KW-1133">Transmembrane helix</keyword>
<feature type="transmembrane region" description="Helical" evidence="6">
    <location>
        <begin position="143"/>
        <end position="159"/>
    </location>
</feature>
<feature type="transmembrane region" description="Helical" evidence="6">
    <location>
        <begin position="347"/>
        <end position="365"/>
    </location>
</feature>
<dbReference type="InterPro" id="IPR014738">
    <property type="entry name" value="Citrate_transporter"/>
</dbReference>
<comment type="subcellular location">
    <subcellularLocation>
        <location evidence="1">Membrane</location>
        <topology evidence="1">Multi-pass membrane protein</topology>
    </subcellularLocation>
</comment>
<evidence type="ECO:0000256" key="6">
    <source>
        <dbReference type="SAM" id="Phobius"/>
    </source>
</evidence>
<evidence type="ECO:0000313" key="9">
    <source>
        <dbReference type="Proteomes" id="UP000436181"/>
    </source>
</evidence>
<feature type="transmembrane region" description="Helical" evidence="6">
    <location>
        <begin position="386"/>
        <end position="411"/>
    </location>
</feature>
<organism evidence="8 9">
    <name type="scientific">Corynebacterium zhongnanshanii</name>
    <dbReference type="NCBI Taxonomy" id="2768834"/>
    <lineage>
        <taxon>Bacteria</taxon>
        <taxon>Bacillati</taxon>
        <taxon>Actinomycetota</taxon>
        <taxon>Actinomycetes</taxon>
        <taxon>Mycobacteriales</taxon>
        <taxon>Corynebacteriaceae</taxon>
        <taxon>Corynebacterium</taxon>
    </lineage>
</organism>
<keyword evidence="3 6" id="KW-0812">Transmembrane</keyword>
<feature type="domain" description="Citrate transporter-like" evidence="7">
    <location>
        <begin position="20"/>
        <end position="400"/>
    </location>
</feature>
<dbReference type="EMBL" id="WBZJ01000001">
    <property type="protein sequence ID" value="KAB3522721.1"/>
    <property type="molecule type" value="Genomic_DNA"/>
</dbReference>